<dbReference type="RefSeq" id="WP_169746879.1">
    <property type="nucleotide sequence ID" value="NZ_JXSL01000017.1"/>
</dbReference>
<dbReference type="Proteomes" id="UP000031971">
    <property type="component" value="Unassembled WGS sequence"/>
</dbReference>
<name>A0A0C2UFV1_PARME</name>
<sequence>MANRRNRTAVLSELGKMSDSVNKEEALAIIRGIVGAATDIAKMASEMGQEDDKITAPPPPAASPPPAPLPPASAHSPAPAKKAAATEPTEETATAPKTNVRASSQAEVLNQLLNRKSGNA</sequence>
<dbReference type="AlphaFoldDB" id="A0A0C2UFV1"/>
<dbReference type="EMBL" id="JXSL01000017">
    <property type="protein sequence ID" value="KIM00398.1"/>
    <property type="molecule type" value="Genomic_DNA"/>
</dbReference>
<evidence type="ECO:0000313" key="2">
    <source>
        <dbReference type="EMBL" id="KIM00398.1"/>
    </source>
</evidence>
<evidence type="ECO:0000256" key="1">
    <source>
        <dbReference type="SAM" id="MobiDB-lite"/>
    </source>
</evidence>
<feature type="compositionally biased region" description="Pro residues" evidence="1">
    <location>
        <begin position="56"/>
        <end position="71"/>
    </location>
</feature>
<feature type="compositionally biased region" description="Low complexity" evidence="1">
    <location>
        <begin position="72"/>
        <end position="98"/>
    </location>
</feature>
<feature type="region of interest" description="Disordered" evidence="1">
    <location>
        <begin position="43"/>
        <end position="104"/>
    </location>
</feature>
<evidence type="ECO:0000313" key="3">
    <source>
        <dbReference type="Proteomes" id="UP000031971"/>
    </source>
</evidence>
<reference evidence="2 3" key="1">
    <citation type="submission" date="2015-01" db="EMBL/GenBank/DDBJ databases">
        <title>Genome Sequence of Magnetospirillum magnetotacticum Strain MS-1.</title>
        <authorList>
            <person name="Marinov G.K."/>
            <person name="Smalley M.D."/>
            <person name="DeSalvo G."/>
        </authorList>
    </citation>
    <scope>NUCLEOTIDE SEQUENCE [LARGE SCALE GENOMIC DNA]</scope>
    <source>
        <strain evidence="2 3">MS-1</strain>
    </source>
</reference>
<accession>A0A0C2UFV1</accession>
<gene>
    <name evidence="2" type="ORF">CCC_02580</name>
</gene>
<organism evidence="2 3">
    <name type="scientific">Paramagnetospirillum magnetotacticum MS-1</name>
    <dbReference type="NCBI Taxonomy" id="272627"/>
    <lineage>
        <taxon>Bacteria</taxon>
        <taxon>Pseudomonadati</taxon>
        <taxon>Pseudomonadota</taxon>
        <taxon>Alphaproteobacteria</taxon>
        <taxon>Rhodospirillales</taxon>
        <taxon>Magnetospirillaceae</taxon>
        <taxon>Paramagnetospirillum</taxon>
    </lineage>
</organism>
<proteinExistence type="predicted"/>
<keyword evidence="3" id="KW-1185">Reference proteome</keyword>
<protein>
    <submittedName>
        <fullName evidence="2">Uncharacterized protein</fullName>
    </submittedName>
</protein>
<comment type="caution">
    <text evidence="2">The sequence shown here is derived from an EMBL/GenBank/DDBJ whole genome shotgun (WGS) entry which is preliminary data.</text>
</comment>